<keyword evidence="2" id="KW-0902">Two-component regulatory system</keyword>
<accession>A0A426SD68</accession>
<dbReference type="InterPro" id="IPR036388">
    <property type="entry name" value="WH-like_DNA-bd_sf"/>
</dbReference>
<comment type="caution">
    <text evidence="9">The sequence shown here is derived from an EMBL/GenBank/DDBJ whole genome shotgun (WGS) entry which is preliminary data.</text>
</comment>
<dbReference type="PANTHER" id="PTHR35807:SF1">
    <property type="entry name" value="TRANSCRIPTIONAL REGULATOR REDD"/>
    <property type="match status" value="1"/>
</dbReference>
<keyword evidence="4 6" id="KW-0238">DNA-binding</keyword>
<dbReference type="InterPro" id="IPR001867">
    <property type="entry name" value="OmpR/PhoB-type_DNA-bd"/>
</dbReference>
<dbReference type="Pfam" id="PF00486">
    <property type="entry name" value="Trans_reg_C"/>
    <property type="match status" value="1"/>
</dbReference>
<evidence type="ECO:0000256" key="3">
    <source>
        <dbReference type="ARBA" id="ARBA00023015"/>
    </source>
</evidence>
<feature type="region of interest" description="Disordered" evidence="7">
    <location>
        <begin position="243"/>
        <end position="273"/>
    </location>
</feature>
<dbReference type="Gene3D" id="1.10.10.10">
    <property type="entry name" value="Winged helix-like DNA-binding domain superfamily/Winged helix DNA-binding domain"/>
    <property type="match status" value="1"/>
</dbReference>
<dbReference type="Gene3D" id="3.40.50.300">
    <property type="entry name" value="P-loop containing nucleotide triphosphate hydrolases"/>
    <property type="match status" value="1"/>
</dbReference>
<evidence type="ECO:0000313" key="9">
    <source>
        <dbReference type="EMBL" id="RRQ88693.1"/>
    </source>
</evidence>
<reference evidence="9 10" key="1">
    <citation type="submission" date="2017-10" db="EMBL/GenBank/DDBJ databases">
        <title>Draft genome of actinobacteria isolated from guarana (Paullinia cupana (Mart.) Ducke.</title>
        <authorList>
            <person name="Siqueira K.A."/>
            <person name="Liotti R.G."/>
            <person name="Mendes T.A."/>
            <person name="Soares M.A."/>
        </authorList>
    </citation>
    <scope>NUCLEOTIDE SEQUENCE [LARGE SCALE GENOMIC DNA]</scope>
    <source>
        <strain evidence="9 10">199</strain>
    </source>
</reference>
<feature type="compositionally biased region" description="Polar residues" evidence="7">
    <location>
        <begin position="259"/>
        <end position="273"/>
    </location>
</feature>
<keyword evidence="10" id="KW-1185">Reference proteome</keyword>
<dbReference type="InterPro" id="IPR051677">
    <property type="entry name" value="AfsR-DnrI-RedD_regulator"/>
</dbReference>
<dbReference type="RefSeq" id="WP_125210165.1">
    <property type="nucleotide sequence ID" value="NZ_PDER01000011.1"/>
</dbReference>
<dbReference type="SMART" id="SM00862">
    <property type="entry name" value="Trans_reg_C"/>
    <property type="match status" value="1"/>
</dbReference>
<dbReference type="InterPro" id="IPR027417">
    <property type="entry name" value="P-loop_NTPase"/>
</dbReference>
<protein>
    <recommendedName>
        <fullName evidence="8">OmpR/PhoB-type domain-containing protein</fullName>
    </recommendedName>
</protein>
<dbReference type="Pfam" id="PF03704">
    <property type="entry name" value="BTAD"/>
    <property type="match status" value="1"/>
</dbReference>
<comment type="similarity">
    <text evidence="1">Belongs to the AfsR/DnrI/RedD regulatory family.</text>
</comment>
<dbReference type="PRINTS" id="PR00364">
    <property type="entry name" value="DISEASERSIST"/>
</dbReference>
<dbReference type="Gene3D" id="1.25.40.10">
    <property type="entry name" value="Tetratricopeptide repeat domain"/>
    <property type="match status" value="1"/>
</dbReference>
<dbReference type="SUPFAM" id="SSF48452">
    <property type="entry name" value="TPR-like"/>
    <property type="match status" value="1"/>
</dbReference>
<evidence type="ECO:0000256" key="7">
    <source>
        <dbReference type="SAM" id="MobiDB-lite"/>
    </source>
</evidence>
<dbReference type="GO" id="GO:0003677">
    <property type="term" value="F:DNA binding"/>
    <property type="evidence" value="ECO:0007669"/>
    <property type="project" value="UniProtKB-UniRule"/>
</dbReference>
<evidence type="ECO:0000313" key="10">
    <source>
        <dbReference type="Proteomes" id="UP000276379"/>
    </source>
</evidence>
<dbReference type="GO" id="GO:0000160">
    <property type="term" value="P:phosphorelay signal transduction system"/>
    <property type="evidence" value="ECO:0007669"/>
    <property type="project" value="UniProtKB-KW"/>
</dbReference>
<proteinExistence type="inferred from homology"/>
<keyword evidence="5" id="KW-0804">Transcription</keyword>
<evidence type="ECO:0000256" key="5">
    <source>
        <dbReference type="ARBA" id="ARBA00023163"/>
    </source>
</evidence>
<keyword evidence="3" id="KW-0805">Transcription regulation</keyword>
<dbReference type="PANTHER" id="PTHR35807">
    <property type="entry name" value="TRANSCRIPTIONAL REGULATOR REDD-RELATED"/>
    <property type="match status" value="1"/>
</dbReference>
<dbReference type="EMBL" id="PDES01000002">
    <property type="protein sequence ID" value="RRQ88693.1"/>
    <property type="molecule type" value="Genomic_DNA"/>
</dbReference>
<sequence>MEFGILGPLLVRDDRGEELVISSTRLRILLASLLLKHNTLVPATDLLETVWDGRPAAKARATLSSYVMRLRKKLGPDSAKRIRTLPTGYLISVADDEIDLRRFLMLSAAGRQAAAHENWELASDTLTNALRLWRGETLADVPSESLRHSECHRLQETRLQTIELWAESCIRIGNGAVAVAELQRLTAEHPLREQSWKHLINALAETGRSAEALHAYQRLRETLADELGSDPSPPLQRLYHHILTPGSSPPTDDEPQIPGSPQVTAMSGDTQSAGEFTPNPLPPAPPHFTGQASQIEDIVGRLTDNRHDVPLVTVSGPPGAGASTLVAHVTHRLSQEFKDGVLYADLGGDASRTHAALKSFLQALAPAGLELPVHPVLQKRLCRSLFAGRQFLVVLDNPADTMDVRDLIPAEPGNAVLIASWGRLTALPGAYNVELAMLPPDESLALVAKSIGRDRLLAEPEAAAALIDFCGGLPLALQSVAAKLAARPHWRLVDLISSLQRDRADVDQWHLSGLEVRSSFDVRYAMLSERQQTLFKLLSNLDVDDFTLTTAGIVLGDSASSVSQDLETLVDVNMLSSPAPGRYAFHTLLREYAQGLSRNTADMALSSRALHRLFRHEISQLQLVSDVLLPEDATGTLARPNPFSCGETAQEWFGDQQLQLLMNMLHHGVGAEDADGLDLTSFCELLQRLLVLTDHWEHLQSAGNR</sequence>
<feature type="DNA-binding region" description="OmpR/PhoB-type" evidence="6">
    <location>
        <begin position="1"/>
        <end position="93"/>
    </location>
</feature>
<evidence type="ECO:0000256" key="6">
    <source>
        <dbReference type="PROSITE-ProRule" id="PRU01091"/>
    </source>
</evidence>
<dbReference type="InterPro" id="IPR011990">
    <property type="entry name" value="TPR-like_helical_dom_sf"/>
</dbReference>
<evidence type="ECO:0000259" key="8">
    <source>
        <dbReference type="PROSITE" id="PS51755"/>
    </source>
</evidence>
<dbReference type="SMART" id="SM01043">
    <property type="entry name" value="BTAD"/>
    <property type="match status" value="1"/>
</dbReference>
<name>A0A426SD68_9ACTN</name>
<dbReference type="GO" id="GO:0006355">
    <property type="term" value="P:regulation of DNA-templated transcription"/>
    <property type="evidence" value="ECO:0007669"/>
    <property type="project" value="InterPro"/>
</dbReference>
<dbReference type="InterPro" id="IPR005158">
    <property type="entry name" value="BTAD"/>
</dbReference>
<dbReference type="SUPFAM" id="SSF46894">
    <property type="entry name" value="C-terminal effector domain of the bipartite response regulators"/>
    <property type="match status" value="1"/>
</dbReference>
<dbReference type="Proteomes" id="UP000276379">
    <property type="component" value="Unassembled WGS sequence"/>
</dbReference>
<evidence type="ECO:0000256" key="4">
    <source>
        <dbReference type="ARBA" id="ARBA00023125"/>
    </source>
</evidence>
<feature type="domain" description="OmpR/PhoB-type" evidence="8">
    <location>
        <begin position="1"/>
        <end position="93"/>
    </location>
</feature>
<dbReference type="InterPro" id="IPR016032">
    <property type="entry name" value="Sig_transdc_resp-reg_C-effctor"/>
</dbReference>
<dbReference type="PROSITE" id="PS51755">
    <property type="entry name" value="OMPR_PHOB"/>
    <property type="match status" value="1"/>
</dbReference>
<gene>
    <name evidence="9" type="ORF">CQW44_05995</name>
</gene>
<dbReference type="SUPFAM" id="SSF52540">
    <property type="entry name" value="P-loop containing nucleoside triphosphate hydrolases"/>
    <property type="match status" value="1"/>
</dbReference>
<organism evidence="9 10">
    <name type="scientific">Streptomyces griseofuscus</name>
    <dbReference type="NCBI Taxonomy" id="146922"/>
    <lineage>
        <taxon>Bacteria</taxon>
        <taxon>Bacillati</taxon>
        <taxon>Actinomycetota</taxon>
        <taxon>Actinomycetes</taxon>
        <taxon>Kitasatosporales</taxon>
        <taxon>Streptomycetaceae</taxon>
        <taxon>Streptomyces</taxon>
    </lineage>
</organism>
<evidence type="ECO:0000256" key="1">
    <source>
        <dbReference type="ARBA" id="ARBA00005820"/>
    </source>
</evidence>
<evidence type="ECO:0000256" key="2">
    <source>
        <dbReference type="ARBA" id="ARBA00023012"/>
    </source>
</evidence>
<dbReference type="AlphaFoldDB" id="A0A426SD68"/>
<dbReference type="GO" id="GO:0043531">
    <property type="term" value="F:ADP binding"/>
    <property type="evidence" value="ECO:0007669"/>
    <property type="project" value="InterPro"/>
</dbReference>
<dbReference type="CDD" id="cd15831">
    <property type="entry name" value="BTAD"/>
    <property type="match status" value="1"/>
</dbReference>